<proteinExistence type="inferred from homology"/>
<dbReference type="InterPro" id="IPR040372">
    <property type="entry name" value="YaeB-like"/>
</dbReference>
<accession>A0A7C5HJU5</accession>
<feature type="domain" description="TsaA-like" evidence="3">
    <location>
        <begin position="8"/>
        <end position="139"/>
    </location>
</feature>
<dbReference type="NCBIfam" id="TIGR00104">
    <property type="entry name" value="tRNA_TsaA"/>
    <property type="match status" value="1"/>
</dbReference>
<comment type="similarity">
    <text evidence="2">Belongs to the tRNA methyltransferase O family.</text>
</comment>
<dbReference type="CDD" id="cd09281">
    <property type="entry name" value="UPF0066"/>
    <property type="match status" value="1"/>
</dbReference>
<dbReference type="InterPro" id="IPR036413">
    <property type="entry name" value="YaeB-like_sf"/>
</dbReference>
<evidence type="ECO:0000256" key="1">
    <source>
        <dbReference type="ARBA" id="ARBA00022691"/>
    </source>
</evidence>
<evidence type="ECO:0000256" key="2">
    <source>
        <dbReference type="ARBA" id="ARBA00033753"/>
    </source>
</evidence>
<dbReference type="Gene3D" id="2.40.30.70">
    <property type="entry name" value="YaeB-like"/>
    <property type="match status" value="1"/>
</dbReference>
<dbReference type="InterPro" id="IPR023370">
    <property type="entry name" value="TrmO-like_N"/>
</dbReference>
<dbReference type="EMBL" id="DRTB01000233">
    <property type="protein sequence ID" value="HHE05029.1"/>
    <property type="molecule type" value="Genomic_DNA"/>
</dbReference>
<keyword evidence="1" id="KW-0949">S-adenosyl-L-methionine</keyword>
<dbReference type="AlphaFoldDB" id="A0A7C5HJU5"/>
<dbReference type="InterPro" id="IPR036414">
    <property type="entry name" value="YaeB_N_sf"/>
</dbReference>
<gene>
    <name evidence="4" type="primary">tsaA</name>
    <name evidence="4" type="ORF">ENL19_03080</name>
</gene>
<comment type="caution">
    <text evidence="4">The sequence shown here is derived from an EMBL/GenBank/DDBJ whole genome shotgun (WGS) entry which is preliminary data.</text>
</comment>
<organism evidence="4">
    <name type="scientific">candidate division WOR-3 bacterium</name>
    <dbReference type="NCBI Taxonomy" id="2052148"/>
    <lineage>
        <taxon>Bacteria</taxon>
        <taxon>Bacteria division WOR-3</taxon>
    </lineage>
</organism>
<dbReference type="Pfam" id="PF01980">
    <property type="entry name" value="TrmO_N"/>
    <property type="match status" value="1"/>
</dbReference>
<sequence>MKKEKIIYEPIGVIHSPFKKSKGTPIQPTSAKGIKGSVEVFERYTKGLKDIEGFSHIILIYHFHKTKNFSLTVRPYMENKFHGVFATRSPSHPNPIGISVVHLLKVEGNIIYIQDVDIIDGTPLLDIKPYVPEFDIRKVKKIGWLEKNVHKLPETKDDGRFI</sequence>
<name>A0A7C5HJU5_UNCW3</name>
<protein>
    <submittedName>
        <fullName evidence="4">tRNA (N6-threonylcarbamoyladenosine(37)-N6)-methyltransferase TrmO</fullName>
    </submittedName>
</protein>
<evidence type="ECO:0000259" key="3">
    <source>
        <dbReference type="PROSITE" id="PS51668"/>
    </source>
</evidence>
<dbReference type="PANTHER" id="PTHR12818">
    <property type="entry name" value="TRNA (ADENINE(37)-N6)-METHYLTRANSFERASE"/>
    <property type="match status" value="1"/>
</dbReference>
<reference evidence="4" key="1">
    <citation type="journal article" date="2020" name="mSystems">
        <title>Genome- and Community-Level Interaction Insights into Carbon Utilization and Element Cycling Functions of Hydrothermarchaeota in Hydrothermal Sediment.</title>
        <authorList>
            <person name="Zhou Z."/>
            <person name="Liu Y."/>
            <person name="Xu W."/>
            <person name="Pan J."/>
            <person name="Luo Z.H."/>
            <person name="Li M."/>
        </authorList>
    </citation>
    <scope>NUCLEOTIDE SEQUENCE [LARGE SCALE GENOMIC DNA]</scope>
    <source>
        <strain evidence="4">HyVt-74</strain>
    </source>
</reference>
<dbReference type="Proteomes" id="UP000886110">
    <property type="component" value="Unassembled WGS sequence"/>
</dbReference>
<dbReference type="PROSITE" id="PS51668">
    <property type="entry name" value="TSAA_2"/>
    <property type="match status" value="1"/>
</dbReference>
<evidence type="ECO:0000313" key="4">
    <source>
        <dbReference type="EMBL" id="HHE05029.1"/>
    </source>
</evidence>
<dbReference type="SUPFAM" id="SSF118196">
    <property type="entry name" value="YaeB-like"/>
    <property type="match status" value="1"/>
</dbReference>
<dbReference type="PANTHER" id="PTHR12818:SF0">
    <property type="entry name" value="TRNA (ADENINE(37)-N6)-METHYLTRANSFERASE"/>
    <property type="match status" value="1"/>
</dbReference>